<keyword evidence="4" id="KW-1003">Cell membrane</keyword>
<dbReference type="CDD" id="cd00082">
    <property type="entry name" value="HisKA"/>
    <property type="match status" value="1"/>
</dbReference>
<dbReference type="AlphaFoldDB" id="A0A6N3D0L0"/>
<comment type="catalytic activity">
    <reaction evidence="1">
        <text>ATP + protein L-histidine = ADP + protein N-phospho-L-histidine.</text>
        <dbReference type="EC" id="2.7.13.3"/>
    </reaction>
</comment>
<evidence type="ECO:0000313" key="14">
    <source>
        <dbReference type="EMBL" id="VYU22480.1"/>
    </source>
</evidence>
<dbReference type="InterPro" id="IPR005467">
    <property type="entry name" value="His_kinase_dom"/>
</dbReference>
<evidence type="ECO:0000256" key="2">
    <source>
        <dbReference type="ARBA" id="ARBA00004236"/>
    </source>
</evidence>
<evidence type="ECO:0000256" key="4">
    <source>
        <dbReference type="ARBA" id="ARBA00022475"/>
    </source>
</evidence>
<dbReference type="PANTHER" id="PTHR43547">
    <property type="entry name" value="TWO-COMPONENT HISTIDINE KINASE"/>
    <property type="match status" value="1"/>
</dbReference>
<dbReference type="Pfam" id="PF00512">
    <property type="entry name" value="HisKA"/>
    <property type="match status" value="1"/>
</dbReference>
<sequence length="1067" mass="121500">MRKSKLKSILSLILFLTIFLNGTIVSASNERDILFKNISIKDGLSQATVESILQDSRGYMWFATNDGLNRYNGYNFKVYRKERKSTKGLTSNYISKIIEDKQGFIWASAYGGVNKIDVENETITQYVQGEDKGNISNNNVNDILLTKDGRILIANYSGIDIYNEETDSFESFTNAEKNLKNEVVFSLAEDKDGYIWVGTEKGLDKLTSTGESVEDFIYDDKFENCTNKSVRRIFCDENGLVWVGTYNDGLKKIDVVNRTIKEYRYDPNDKTSLPNNYVRNFLKDNMGDLWICTGEGLAKYSKEKDNFITYYKNFSNERSLINDETFTAYQDRGGLIWVGTYAGISIFDPSIKMDTYTKDDRLGDNTLSENVIHGIYEDKNGYLWVGTNSKGVNVINQNTNDVYHVNTSTMKGFSNDSINIISGYDNYIYIGTNNGLNIIDIDKKEVNVVDVEDGLSDKFIKSILIDSKGYVWLGTTNGYNIYNPEDGSIKNIDTWLKSKGVRDTYCSVIYEDKDGIYWIGTFYNGGLIKIDPKTEEVKIFYSDENDDEALSDDVIRSIAEDEEGNLWIGTRIGLNKFDKDEEKFKTYTTEDGLPNNYIYGVLIDDDGNPWMSTNSGISKYDVKNDTFVTLDITDGLQSNEFNGNAYFKSKNGKFYFGGVGGLNAFYPDEVINEGYLPKLQFDVFKLNGKEIQDIHNQKFTHTDNTISIRMFLPDYKNTNSIKYYYKNLKSDMDEWIPMESNEITLSNLSPGDYKLLFKAKSTNGSFSDEETIEFTIKPPFWRSNLALLIYIGIIILIFINERNKLKRLDLLVHQRTKDLSDEINRSSELYNKLIDSEKRKNNYFVNLSHELRTPLNVLSSTEQLIVNLNNSEEGINRDRLNHYMEVTKRNINRLLKIINDLIDTSKIDSGKYNLNLKENDIVSVVEDAALTLVDYAKSKGIDLIIDPYMEERIILCDNYEIERCIVNLVSNAIKHTPEGGNIIVSLEDIGNNVSISVKDTGEGIAEENLEAIFDRFSQVIDNKSEIKGGSGLGLTITKKIVKLHNGEIFVKSEIGKGSTFIIILPIK</sequence>
<dbReference type="Pfam" id="PF07495">
    <property type="entry name" value="Y_Y_Y"/>
    <property type="match status" value="1"/>
</dbReference>
<evidence type="ECO:0000256" key="9">
    <source>
        <dbReference type="ARBA" id="ARBA00022840"/>
    </source>
</evidence>
<dbReference type="Pfam" id="PF02518">
    <property type="entry name" value="HATPase_c"/>
    <property type="match status" value="1"/>
</dbReference>
<comment type="subcellular location">
    <subcellularLocation>
        <location evidence="2">Cell membrane</location>
    </subcellularLocation>
</comment>
<keyword evidence="11 12" id="KW-0472">Membrane</keyword>
<dbReference type="SMART" id="SM00388">
    <property type="entry name" value="HisKA"/>
    <property type="match status" value="1"/>
</dbReference>
<feature type="transmembrane region" description="Helical" evidence="12">
    <location>
        <begin position="780"/>
        <end position="799"/>
    </location>
</feature>
<dbReference type="Gene3D" id="1.10.287.130">
    <property type="match status" value="1"/>
</dbReference>
<dbReference type="InterPro" id="IPR003661">
    <property type="entry name" value="HisK_dim/P_dom"/>
</dbReference>
<dbReference type="Gene3D" id="2.60.40.10">
    <property type="entry name" value="Immunoglobulins"/>
    <property type="match status" value="1"/>
</dbReference>
<dbReference type="GO" id="GO:0005524">
    <property type="term" value="F:ATP binding"/>
    <property type="evidence" value="ECO:0007669"/>
    <property type="project" value="UniProtKB-KW"/>
</dbReference>
<dbReference type="SUPFAM" id="SSF55874">
    <property type="entry name" value="ATPase domain of HSP90 chaperone/DNA topoisomerase II/histidine kinase"/>
    <property type="match status" value="1"/>
</dbReference>
<protein>
    <recommendedName>
        <fullName evidence="3">histidine kinase</fullName>
        <ecNumber evidence="3">2.7.13.3</ecNumber>
    </recommendedName>
</protein>
<evidence type="ECO:0000259" key="13">
    <source>
        <dbReference type="PROSITE" id="PS50109"/>
    </source>
</evidence>
<dbReference type="RefSeq" id="WP_156561062.1">
    <property type="nucleotide sequence ID" value="NZ_CACRTV010000044.1"/>
</dbReference>
<dbReference type="PRINTS" id="PR00344">
    <property type="entry name" value="BCTRLSENSOR"/>
</dbReference>
<evidence type="ECO:0000256" key="12">
    <source>
        <dbReference type="SAM" id="Phobius"/>
    </source>
</evidence>
<keyword evidence="9" id="KW-0067">ATP-binding</keyword>
<evidence type="ECO:0000256" key="5">
    <source>
        <dbReference type="ARBA" id="ARBA00022553"/>
    </source>
</evidence>
<dbReference type="Pfam" id="PF07494">
    <property type="entry name" value="Reg_prop"/>
    <property type="match status" value="8"/>
</dbReference>
<dbReference type="InterPro" id="IPR036097">
    <property type="entry name" value="HisK_dim/P_sf"/>
</dbReference>
<accession>A0A6N3D0L0</accession>
<feature type="domain" description="Histidine kinase" evidence="13">
    <location>
        <begin position="846"/>
        <end position="1067"/>
    </location>
</feature>
<dbReference type="PANTHER" id="PTHR43547:SF2">
    <property type="entry name" value="HYBRID SIGNAL TRANSDUCTION HISTIDINE KINASE C"/>
    <property type="match status" value="1"/>
</dbReference>
<dbReference type="PROSITE" id="PS50109">
    <property type="entry name" value="HIS_KIN"/>
    <property type="match status" value="1"/>
</dbReference>
<dbReference type="InterPro" id="IPR036890">
    <property type="entry name" value="HATPase_C_sf"/>
</dbReference>
<keyword evidence="12" id="KW-1133">Transmembrane helix</keyword>
<dbReference type="SMART" id="SM00387">
    <property type="entry name" value="HATPase_c"/>
    <property type="match status" value="1"/>
</dbReference>
<gene>
    <name evidence="14" type="primary">pleC_2</name>
    <name evidence="14" type="ORF">CPLFYP93_01720</name>
</gene>
<keyword evidence="6 14" id="KW-0808">Transferase</keyword>
<organism evidence="14">
    <name type="scientific">Clostridium paraputrificum</name>
    <dbReference type="NCBI Taxonomy" id="29363"/>
    <lineage>
        <taxon>Bacteria</taxon>
        <taxon>Bacillati</taxon>
        <taxon>Bacillota</taxon>
        <taxon>Clostridia</taxon>
        <taxon>Eubacteriales</taxon>
        <taxon>Clostridiaceae</taxon>
        <taxon>Clostridium</taxon>
    </lineage>
</organism>
<evidence type="ECO:0000256" key="7">
    <source>
        <dbReference type="ARBA" id="ARBA00022741"/>
    </source>
</evidence>
<proteinExistence type="predicted"/>
<dbReference type="SUPFAM" id="SSF63829">
    <property type="entry name" value="Calcium-dependent phosphotriesterase"/>
    <property type="match status" value="3"/>
</dbReference>
<dbReference type="InterPro" id="IPR003594">
    <property type="entry name" value="HATPase_dom"/>
</dbReference>
<dbReference type="InterPro" id="IPR015943">
    <property type="entry name" value="WD40/YVTN_repeat-like_dom_sf"/>
</dbReference>
<dbReference type="Gene3D" id="2.130.10.10">
    <property type="entry name" value="YVTN repeat-like/Quinoprotein amine dehydrogenase"/>
    <property type="match status" value="2"/>
</dbReference>
<evidence type="ECO:0000256" key="10">
    <source>
        <dbReference type="ARBA" id="ARBA00023012"/>
    </source>
</evidence>
<reference evidence="14" key="1">
    <citation type="submission" date="2019-11" db="EMBL/GenBank/DDBJ databases">
        <authorList>
            <person name="Feng L."/>
        </authorList>
    </citation>
    <scope>NUCLEOTIDE SEQUENCE</scope>
    <source>
        <strain evidence="14">CParaputrificumLFYP93</strain>
    </source>
</reference>
<dbReference type="InterPro" id="IPR011123">
    <property type="entry name" value="Y_Y_Y"/>
</dbReference>
<name>A0A6N3D0L0_9CLOT</name>
<dbReference type="SUPFAM" id="SSF47384">
    <property type="entry name" value="Homodimeric domain of signal transducing histidine kinase"/>
    <property type="match status" value="1"/>
</dbReference>
<keyword evidence="10" id="KW-0902">Two-component regulatory system</keyword>
<keyword evidence="7" id="KW-0547">Nucleotide-binding</keyword>
<evidence type="ECO:0000256" key="3">
    <source>
        <dbReference type="ARBA" id="ARBA00012438"/>
    </source>
</evidence>
<dbReference type="EC" id="2.7.13.3" evidence="3"/>
<evidence type="ECO:0000256" key="6">
    <source>
        <dbReference type="ARBA" id="ARBA00022679"/>
    </source>
</evidence>
<evidence type="ECO:0000256" key="1">
    <source>
        <dbReference type="ARBA" id="ARBA00000085"/>
    </source>
</evidence>
<keyword evidence="8" id="KW-0418">Kinase</keyword>
<dbReference type="EMBL" id="CACRTV010000044">
    <property type="protein sequence ID" value="VYU22480.1"/>
    <property type="molecule type" value="Genomic_DNA"/>
</dbReference>
<dbReference type="GO" id="GO:0000155">
    <property type="term" value="F:phosphorelay sensor kinase activity"/>
    <property type="evidence" value="ECO:0007669"/>
    <property type="project" value="InterPro"/>
</dbReference>
<keyword evidence="5" id="KW-0597">Phosphoprotein</keyword>
<dbReference type="InterPro" id="IPR011110">
    <property type="entry name" value="Reg_prop"/>
</dbReference>
<keyword evidence="12" id="KW-0812">Transmembrane</keyword>
<dbReference type="GO" id="GO:0005886">
    <property type="term" value="C:plasma membrane"/>
    <property type="evidence" value="ECO:0007669"/>
    <property type="project" value="UniProtKB-SubCell"/>
</dbReference>
<dbReference type="Gene3D" id="3.30.565.10">
    <property type="entry name" value="Histidine kinase-like ATPase, C-terminal domain"/>
    <property type="match status" value="1"/>
</dbReference>
<evidence type="ECO:0000256" key="11">
    <source>
        <dbReference type="ARBA" id="ARBA00023136"/>
    </source>
</evidence>
<evidence type="ECO:0000256" key="8">
    <source>
        <dbReference type="ARBA" id="ARBA00022777"/>
    </source>
</evidence>
<dbReference type="InterPro" id="IPR013783">
    <property type="entry name" value="Ig-like_fold"/>
</dbReference>
<dbReference type="FunFam" id="3.30.565.10:FF:000023">
    <property type="entry name" value="PAS domain-containing sensor histidine kinase"/>
    <property type="match status" value="1"/>
</dbReference>
<dbReference type="InterPro" id="IPR004358">
    <property type="entry name" value="Sig_transdc_His_kin-like_C"/>
</dbReference>